<feature type="coiled-coil region" evidence="1">
    <location>
        <begin position="319"/>
        <end position="353"/>
    </location>
</feature>
<evidence type="ECO:0000256" key="2">
    <source>
        <dbReference type="SAM" id="MobiDB-lite"/>
    </source>
</evidence>
<keyword evidence="4" id="KW-1185">Reference proteome</keyword>
<feature type="compositionally biased region" description="Polar residues" evidence="2">
    <location>
        <begin position="54"/>
        <end position="69"/>
    </location>
</feature>
<dbReference type="EMBL" id="JAAOAN010000470">
    <property type="protein sequence ID" value="KAF5705799.1"/>
    <property type="molecule type" value="Genomic_DNA"/>
</dbReference>
<feature type="compositionally biased region" description="Polar residues" evidence="2">
    <location>
        <begin position="136"/>
        <end position="148"/>
    </location>
</feature>
<sequence length="388" mass="42987">MTPNLSSARKRGRPSLNRNVTDSEPADEIIALDLPEYRRGDEGDKQSEDHRMTVGNQNSTFLQQDHPSKNMTIEIQVDKPPDDAASLNLHLDQPQNSQQQPGRWPVASTDWTSHVLGSHLAGNQPSTPRSLAPAPTGSNKLRTQSSPGNAFIPINHTMANSSAIRVAPAKRQKTNGSQSQLSETSGSIDWNARLPSGNEFAESLKAALTSLKPQIERLEQLLTSINDEHRGLASVRRSLYSSKDKLAKDLEKAQECLIDVEESTATEEEIVRDLEGVYKKHPGDNKLRAFLDGRKKTVIEYQKVYIIVKSQLGKSSAELSKTESEIQSVNRRVGQLEAERAEVMKEKEGADKAMKSMMFMSQFMERGWQASVDSFGQAFGDEAVQTAF</sequence>
<dbReference type="OrthoDB" id="5058562at2759"/>
<name>A0A8H5Y5A6_9HYPO</name>
<evidence type="ECO:0000256" key="1">
    <source>
        <dbReference type="SAM" id="Coils"/>
    </source>
</evidence>
<reference evidence="3 4" key="1">
    <citation type="submission" date="2020-05" db="EMBL/GenBank/DDBJ databases">
        <title>Identification and distribution of gene clusters putatively required for synthesis of sphingolipid metabolism inhibitors in phylogenetically diverse species of the filamentous fungus Fusarium.</title>
        <authorList>
            <person name="Kim H.-S."/>
            <person name="Busman M."/>
            <person name="Brown D.W."/>
            <person name="Divon H."/>
            <person name="Uhlig S."/>
            <person name="Proctor R.H."/>
        </authorList>
    </citation>
    <scope>NUCLEOTIDE SEQUENCE [LARGE SCALE GENOMIC DNA]</scope>
    <source>
        <strain evidence="3 4">NRRL 66235</strain>
    </source>
</reference>
<dbReference type="AlphaFoldDB" id="A0A8H5Y5A6"/>
<evidence type="ECO:0000313" key="4">
    <source>
        <dbReference type="Proteomes" id="UP000544331"/>
    </source>
</evidence>
<feature type="region of interest" description="Disordered" evidence="2">
    <location>
        <begin position="1"/>
        <end position="69"/>
    </location>
</feature>
<dbReference type="Proteomes" id="UP000544331">
    <property type="component" value="Unassembled WGS sequence"/>
</dbReference>
<feature type="region of interest" description="Disordered" evidence="2">
    <location>
        <begin position="169"/>
        <end position="189"/>
    </location>
</feature>
<proteinExistence type="predicted"/>
<feature type="region of interest" description="Disordered" evidence="2">
    <location>
        <begin position="116"/>
        <end position="151"/>
    </location>
</feature>
<accession>A0A8H5Y5A6</accession>
<feature type="compositionally biased region" description="Polar residues" evidence="2">
    <location>
        <begin position="174"/>
        <end position="188"/>
    </location>
</feature>
<feature type="compositionally biased region" description="Basic and acidic residues" evidence="2">
    <location>
        <begin position="35"/>
        <end position="52"/>
    </location>
</feature>
<comment type="caution">
    <text evidence="3">The sequence shown here is derived from an EMBL/GenBank/DDBJ whole genome shotgun (WGS) entry which is preliminary data.</text>
</comment>
<gene>
    <name evidence="3" type="ORF">FMUND_11922</name>
</gene>
<keyword evidence="1" id="KW-0175">Coiled coil</keyword>
<protein>
    <submittedName>
        <fullName evidence="3">Uncharacterized protein</fullName>
    </submittedName>
</protein>
<evidence type="ECO:0000313" key="3">
    <source>
        <dbReference type="EMBL" id="KAF5705799.1"/>
    </source>
</evidence>
<organism evidence="3 4">
    <name type="scientific">Fusarium mundagurra</name>
    <dbReference type="NCBI Taxonomy" id="1567541"/>
    <lineage>
        <taxon>Eukaryota</taxon>
        <taxon>Fungi</taxon>
        <taxon>Dikarya</taxon>
        <taxon>Ascomycota</taxon>
        <taxon>Pezizomycotina</taxon>
        <taxon>Sordariomycetes</taxon>
        <taxon>Hypocreomycetidae</taxon>
        <taxon>Hypocreales</taxon>
        <taxon>Nectriaceae</taxon>
        <taxon>Fusarium</taxon>
        <taxon>Fusarium fujikuroi species complex</taxon>
    </lineage>
</organism>